<comment type="caution">
    <text evidence="1">The sequence shown here is derived from an EMBL/GenBank/DDBJ whole genome shotgun (WGS) entry which is preliminary data.</text>
</comment>
<evidence type="ECO:0000313" key="2">
    <source>
        <dbReference type="EMBL" id="OCX76827.1"/>
    </source>
</evidence>
<proteinExistence type="predicted"/>
<dbReference type="GeneID" id="60697396"/>
<reference evidence="1 3" key="1">
    <citation type="journal article" date="2016" name="Int. J. Mol. Sci.">
        <title>Comparative genomics of the extreme acidophile Acidithiobacillus thiooxidans reveals intraspecific divergence and niche adaptation.</title>
        <authorList>
            <person name="Zhang X."/>
            <person name="Feng X."/>
            <person name="Tao J."/>
            <person name="Ma L."/>
            <person name="Xiao Y."/>
            <person name="Liang Y."/>
            <person name="Liu X."/>
            <person name="Yin H."/>
        </authorList>
    </citation>
    <scope>NUCLEOTIDE SEQUENCE [LARGE SCALE GENOMIC DNA]</scope>
    <source>
        <strain evidence="2 3">A02</strain>
        <strain evidence="1">DXS-W</strain>
    </source>
</reference>
<dbReference type="AlphaFoldDB" id="A0A1C2J0F5"/>
<dbReference type="Proteomes" id="UP000095008">
    <property type="component" value="Unassembled WGS sequence"/>
</dbReference>
<evidence type="ECO:0000313" key="4">
    <source>
        <dbReference type="Proteomes" id="UP000095008"/>
    </source>
</evidence>
<protein>
    <submittedName>
        <fullName evidence="1">Uncharacterized protein</fullName>
    </submittedName>
</protein>
<name>A0A1C2J0F5_ACITH</name>
<dbReference type="EMBL" id="LWSA01000017">
    <property type="protein sequence ID" value="OCX76827.1"/>
    <property type="molecule type" value="Genomic_DNA"/>
</dbReference>
<accession>A0A1C2J0F5</accession>
<dbReference type="OrthoDB" id="5783149at2"/>
<sequence length="143" mass="15845">MESPHLIFLKNVAQGTPANSPEIRDALHRLDHMLTDLASDLQIPFMGPYVGLRHAPEQHLLSVAEHRWSQADSYWGAAICSHHPVYGLRAEWTLATVSRERLPIVVQALPSFFTGYAAIAAQSAEPSRPSVSRLKSLAELFAH</sequence>
<evidence type="ECO:0000313" key="3">
    <source>
        <dbReference type="Proteomes" id="UP000094893"/>
    </source>
</evidence>
<gene>
    <name evidence="1" type="ORF">A6M23_01570</name>
    <name evidence="2" type="ORF">A6P07_01455</name>
</gene>
<evidence type="ECO:0000313" key="1">
    <source>
        <dbReference type="EMBL" id="OCX75760.1"/>
    </source>
</evidence>
<dbReference type="STRING" id="930.GCA_002079865_04087"/>
<dbReference type="Proteomes" id="UP000094893">
    <property type="component" value="Unassembled WGS sequence"/>
</dbReference>
<organism evidence="1 4">
    <name type="scientific">Acidithiobacillus thiooxidans</name>
    <name type="common">Thiobacillus thiooxidans</name>
    <dbReference type="NCBI Taxonomy" id="930"/>
    <lineage>
        <taxon>Bacteria</taxon>
        <taxon>Pseudomonadati</taxon>
        <taxon>Pseudomonadota</taxon>
        <taxon>Acidithiobacillia</taxon>
        <taxon>Acidithiobacillales</taxon>
        <taxon>Acidithiobacillaceae</taxon>
        <taxon>Acidithiobacillus</taxon>
    </lineage>
</organism>
<dbReference type="RefSeq" id="WP_010637229.1">
    <property type="nucleotide sequence ID" value="NZ_DAIAWO010000135.1"/>
</dbReference>
<keyword evidence="4" id="KW-1185">Reference proteome</keyword>
<dbReference type="EMBL" id="LWRY01000010">
    <property type="protein sequence ID" value="OCX75760.1"/>
    <property type="molecule type" value="Genomic_DNA"/>
</dbReference>
<dbReference type="eggNOG" id="ENOG502ZN3C">
    <property type="taxonomic scope" value="Bacteria"/>
</dbReference>